<keyword evidence="3" id="KW-1185">Reference proteome</keyword>
<proteinExistence type="predicted"/>
<organism evidence="2 3">
    <name type="scientific">Blastomyces parvus</name>
    <dbReference type="NCBI Taxonomy" id="2060905"/>
    <lineage>
        <taxon>Eukaryota</taxon>
        <taxon>Fungi</taxon>
        <taxon>Dikarya</taxon>
        <taxon>Ascomycota</taxon>
        <taxon>Pezizomycotina</taxon>
        <taxon>Eurotiomycetes</taxon>
        <taxon>Eurotiomycetidae</taxon>
        <taxon>Onygenales</taxon>
        <taxon>Ajellomycetaceae</taxon>
        <taxon>Blastomyces</taxon>
    </lineage>
</organism>
<comment type="caution">
    <text evidence="2">The sequence shown here is derived from an EMBL/GenBank/DDBJ whole genome shotgun (WGS) entry which is preliminary data.</text>
</comment>
<evidence type="ECO:0000313" key="3">
    <source>
        <dbReference type="Proteomes" id="UP000224080"/>
    </source>
</evidence>
<dbReference type="AlphaFoldDB" id="A0A2B7X120"/>
<dbReference type="EMBL" id="PDNC01000056">
    <property type="protein sequence ID" value="PGH02746.1"/>
    <property type="molecule type" value="Genomic_DNA"/>
</dbReference>
<dbReference type="OrthoDB" id="5238363at2759"/>
<evidence type="ECO:0000313" key="2">
    <source>
        <dbReference type="EMBL" id="PGH02746.1"/>
    </source>
</evidence>
<gene>
    <name evidence="2" type="ORF">GX51_04480</name>
</gene>
<feature type="compositionally biased region" description="Basic and acidic residues" evidence="1">
    <location>
        <begin position="128"/>
        <end position="142"/>
    </location>
</feature>
<accession>A0A2B7X120</accession>
<dbReference type="STRING" id="2060905.A0A2B7X120"/>
<protein>
    <submittedName>
        <fullName evidence="2">Uncharacterized protein</fullName>
    </submittedName>
</protein>
<sequence length="222" mass="25392">MASRGANNILNTKFTVRTTAQGIASYNNSKHPRLRPLKLHLPYISIGYTPKNTPTARAKRFFDDALVNLYALRPRITYMWATREKGQLWWSVLPASDVAAERSVVRSWCARRMRNAFRDALRERGYDKTGRRIPDIEQREQQKPQQSRQAALPLSRLEALEGTLEIHFRLAVKTAKYTDIVREAGDVVERIESHLQRARGKEGDAKKPSNARRRPGTDGVPT</sequence>
<feature type="region of interest" description="Disordered" evidence="1">
    <location>
        <begin position="128"/>
        <end position="152"/>
    </location>
</feature>
<reference evidence="2 3" key="1">
    <citation type="submission" date="2017-10" db="EMBL/GenBank/DDBJ databases">
        <title>Comparative genomics in systemic dimorphic fungi from Ajellomycetaceae.</title>
        <authorList>
            <person name="Munoz J.F."/>
            <person name="Mcewen J.G."/>
            <person name="Clay O.K."/>
            <person name="Cuomo C.A."/>
        </authorList>
    </citation>
    <scope>NUCLEOTIDE SEQUENCE [LARGE SCALE GENOMIC DNA]</scope>
    <source>
        <strain evidence="2 3">UAMH130</strain>
    </source>
</reference>
<dbReference type="Proteomes" id="UP000224080">
    <property type="component" value="Unassembled WGS sequence"/>
</dbReference>
<evidence type="ECO:0000256" key="1">
    <source>
        <dbReference type="SAM" id="MobiDB-lite"/>
    </source>
</evidence>
<feature type="region of interest" description="Disordered" evidence="1">
    <location>
        <begin position="195"/>
        <end position="222"/>
    </location>
</feature>
<feature type="compositionally biased region" description="Basic and acidic residues" evidence="1">
    <location>
        <begin position="195"/>
        <end position="207"/>
    </location>
</feature>
<name>A0A2B7X120_9EURO</name>